<keyword evidence="4" id="KW-0472">Membrane</keyword>
<feature type="transmembrane region" description="Helical" evidence="4">
    <location>
        <begin position="23"/>
        <end position="41"/>
    </location>
</feature>
<evidence type="ECO:0000256" key="4">
    <source>
        <dbReference type="SAM" id="Phobius"/>
    </source>
</evidence>
<keyword evidence="4" id="KW-1133">Transmembrane helix</keyword>
<dbReference type="Gene3D" id="2.60.130.10">
    <property type="entry name" value="Aromatic compound dioxygenase"/>
    <property type="match status" value="1"/>
</dbReference>
<dbReference type="InterPro" id="IPR015889">
    <property type="entry name" value="Intradiol_dOase_core"/>
</dbReference>
<name>A0AAD5YG25_9APHY</name>
<dbReference type="GO" id="GO:0016702">
    <property type="term" value="F:oxidoreductase activity, acting on single donors with incorporation of molecular oxygen, incorporation of two atoms of oxygen"/>
    <property type="evidence" value="ECO:0007669"/>
    <property type="project" value="InterPro"/>
</dbReference>
<gene>
    <name evidence="6" type="ORF">NLI96_g6303</name>
</gene>
<dbReference type="InterPro" id="IPR000627">
    <property type="entry name" value="Intradiol_dOase_C"/>
</dbReference>
<dbReference type="Proteomes" id="UP001212997">
    <property type="component" value="Unassembled WGS sequence"/>
</dbReference>
<keyword evidence="2" id="KW-0223">Dioxygenase</keyword>
<keyword evidence="3" id="KW-0560">Oxidoreductase</keyword>
<feature type="domain" description="Intradiol ring-cleavage dioxygenases" evidence="5">
    <location>
        <begin position="87"/>
        <end position="185"/>
    </location>
</feature>
<keyword evidence="7" id="KW-1185">Reference proteome</keyword>
<dbReference type="EMBL" id="JANAWD010000228">
    <property type="protein sequence ID" value="KAJ3483448.1"/>
    <property type="molecule type" value="Genomic_DNA"/>
</dbReference>
<evidence type="ECO:0000313" key="6">
    <source>
        <dbReference type="EMBL" id="KAJ3483448.1"/>
    </source>
</evidence>
<reference evidence="6" key="1">
    <citation type="submission" date="2022-07" db="EMBL/GenBank/DDBJ databases">
        <title>Genome Sequence of Physisporinus lineatus.</title>
        <authorList>
            <person name="Buettner E."/>
        </authorList>
    </citation>
    <scope>NUCLEOTIDE SEQUENCE</scope>
    <source>
        <strain evidence="6">VT162</strain>
    </source>
</reference>
<dbReference type="InterPro" id="IPR050770">
    <property type="entry name" value="Intradiol_RC_Dioxygenase"/>
</dbReference>
<dbReference type="PANTHER" id="PTHR33711:SF7">
    <property type="entry name" value="INTRADIOL RING-CLEAVAGE DIOXYGENASES DOMAIN-CONTAINING PROTEIN-RELATED"/>
    <property type="match status" value="1"/>
</dbReference>
<comment type="caution">
    <text evidence="6">The sequence shown here is derived from an EMBL/GenBank/DDBJ whole genome shotgun (WGS) entry which is preliminary data.</text>
</comment>
<evidence type="ECO:0000256" key="2">
    <source>
        <dbReference type="ARBA" id="ARBA00022964"/>
    </source>
</evidence>
<evidence type="ECO:0000313" key="7">
    <source>
        <dbReference type="Proteomes" id="UP001212997"/>
    </source>
</evidence>
<organism evidence="6 7">
    <name type="scientific">Meripilus lineatus</name>
    <dbReference type="NCBI Taxonomy" id="2056292"/>
    <lineage>
        <taxon>Eukaryota</taxon>
        <taxon>Fungi</taxon>
        <taxon>Dikarya</taxon>
        <taxon>Basidiomycota</taxon>
        <taxon>Agaricomycotina</taxon>
        <taxon>Agaricomycetes</taxon>
        <taxon>Polyporales</taxon>
        <taxon>Meripilaceae</taxon>
        <taxon>Meripilus</taxon>
    </lineage>
</organism>
<dbReference type="PANTHER" id="PTHR33711">
    <property type="entry name" value="DIOXYGENASE, PUTATIVE (AFU_ORTHOLOGUE AFUA_2G02910)-RELATED"/>
    <property type="match status" value="1"/>
</dbReference>
<evidence type="ECO:0000256" key="3">
    <source>
        <dbReference type="ARBA" id="ARBA00023002"/>
    </source>
</evidence>
<comment type="similarity">
    <text evidence="1">Belongs to the intradiol ring-cleavage dioxygenase family.</text>
</comment>
<sequence length="277" mass="30973">MSATSTVTETRSSSIDFAPKHNVSFLVNIVSILRTIYIFFVKENLFFWRFFQGTRNPRADVEGPFYVIGAPNRNIGQGKGVLASLPDLRQFKPFLFKLTIQDPKGEPIRGANIDLWQATTAGEYFFRTYRLRGQFTTDENGKVEILTIIPGKYGPPKLQRAGHFHIIINDPNGRFDQLTTQVYVCHANQSSEMESDFANYARANRPQNMLVSWSIPSAVEGAALMGFPELASEDGETQSAVKWWNEKLAGKEQGLEIAGGGETVIRMNTVPSWSGVL</sequence>
<accession>A0AAD5YG25</accession>
<evidence type="ECO:0000256" key="1">
    <source>
        <dbReference type="ARBA" id="ARBA00007825"/>
    </source>
</evidence>
<evidence type="ECO:0000259" key="5">
    <source>
        <dbReference type="Pfam" id="PF00775"/>
    </source>
</evidence>
<dbReference type="GO" id="GO:0008199">
    <property type="term" value="F:ferric iron binding"/>
    <property type="evidence" value="ECO:0007669"/>
    <property type="project" value="InterPro"/>
</dbReference>
<protein>
    <recommendedName>
        <fullName evidence="5">Intradiol ring-cleavage dioxygenases domain-containing protein</fullName>
    </recommendedName>
</protein>
<dbReference type="SUPFAM" id="SSF49482">
    <property type="entry name" value="Aromatic compound dioxygenase"/>
    <property type="match status" value="1"/>
</dbReference>
<proteinExistence type="inferred from homology"/>
<dbReference type="Pfam" id="PF00775">
    <property type="entry name" value="Dioxygenase_C"/>
    <property type="match status" value="1"/>
</dbReference>
<dbReference type="AlphaFoldDB" id="A0AAD5YG25"/>
<keyword evidence="4" id="KW-0812">Transmembrane</keyword>